<keyword evidence="1" id="KW-0808">Transferase</keyword>
<keyword evidence="1" id="KW-0328">Glycosyltransferase</keyword>
<dbReference type="Proteomes" id="UP001595478">
    <property type="component" value="Unassembled WGS sequence"/>
</dbReference>
<reference evidence="2" key="1">
    <citation type="journal article" date="2019" name="Int. J. Syst. Evol. Microbiol.">
        <title>The Global Catalogue of Microorganisms (GCM) 10K type strain sequencing project: providing services to taxonomists for standard genome sequencing and annotation.</title>
        <authorList>
            <consortium name="The Broad Institute Genomics Platform"/>
            <consortium name="The Broad Institute Genome Sequencing Center for Infectious Disease"/>
            <person name="Wu L."/>
            <person name="Ma J."/>
        </authorList>
    </citation>
    <scope>NUCLEOTIDE SEQUENCE [LARGE SCALE GENOMIC DNA]</scope>
    <source>
        <strain evidence="2">KCTC 52473</strain>
    </source>
</reference>
<dbReference type="EMBL" id="JBHRSW010000023">
    <property type="protein sequence ID" value="MFC3122457.1"/>
    <property type="molecule type" value="Genomic_DNA"/>
</dbReference>
<dbReference type="NCBIfam" id="TIGR00661">
    <property type="entry name" value="MJ1255"/>
    <property type="match status" value="1"/>
</dbReference>
<name>A0ABV7FVD7_9ALTE</name>
<dbReference type="GO" id="GO:0016757">
    <property type="term" value="F:glycosyltransferase activity"/>
    <property type="evidence" value="ECO:0007669"/>
    <property type="project" value="UniProtKB-KW"/>
</dbReference>
<dbReference type="InterPro" id="IPR005262">
    <property type="entry name" value="MJ1255-like"/>
</dbReference>
<proteinExistence type="predicted"/>
<dbReference type="PANTHER" id="PTHR21015">
    <property type="entry name" value="UDP-N-ACETYLGLUCOSAMINE--N-ACETYLMURAMYL-(PENTAPEPTIDE) PYROPHOSPHORYL-UNDECAPRENOL N-ACETYLGLUCOSAMINE TRANSFERASE 1"/>
    <property type="match status" value="1"/>
</dbReference>
<evidence type="ECO:0000313" key="2">
    <source>
        <dbReference type="Proteomes" id="UP001595478"/>
    </source>
</evidence>
<keyword evidence="2" id="KW-1185">Reference proteome</keyword>
<gene>
    <name evidence="1" type="ORF">ACFOHL_12580</name>
</gene>
<comment type="caution">
    <text evidence="1">The sequence shown here is derived from an EMBL/GenBank/DDBJ whole genome shotgun (WGS) entry which is preliminary data.</text>
</comment>
<sequence length="360" mass="40961">MRILYGVQGTGNGHITRARHLAKGLCSKQDIQVDYFFTGRDKGDYFDMEPFGNYRSARGLTFSTNNGRIQHRKTLTENNLFSFVKEVRSLVIKDYDLVINDFEPVTAWAAKLAGVPSLSVSHQAAYLYHVPKQQQGAMDKLITKHFAPTDHSLGTHWYHFGYNIIPPFVAKDLVHQSTVNSSKNAFILVYLPFENIHAIREQLQTLSEYSFVCFHPKATSIAKDKNIDWHPLSTPAFKHYLSNCSGVISNCGFELSTECLSIGKPLLVKPLQRQYEQLSNAYTLKSLGLCDVIHSLNAEEIDEWLQVKKGVKIDYPSDCSAFVDWIAEGNWAKAENICQRLWQHVVFPPEVKKRLTNFVN</sequence>
<dbReference type="Pfam" id="PF13528">
    <property type="entry name" value="Glyco_trans_1_3"/>
    <property type="match status" value="1"/>
</dbReference>
<dbReference type="Gene3D" id="3.40.50.2000">
    <property type="entry name" value="Glycogen Phosphorylase B"/>
    <property type="match status" value="1"/>
</dbReference>
<dbReference type="SUPFAM" id="SSF53756">
    <property type="entry name" value="UDP-Glycosyltransferase/glycogen phosphorylase"/>
    <property type="match status" value="1"/>
</dbReference>
<evidence type="ECO:0000313" key="1">
    <source>
        <dbReference type="EMBL" id="MFC3122457.1"/>
    </source>
</evidence>
<accession>A0ABV7FVD7</accession>
<dbReference type="PANTHER" id="PTHR21015:SF22">
    <property type="entry name" value="GLYCOSYLTRANSFERASE"/>
    <property type="match status" value="1"/>
</dbReference>
<protein>
    <submittedName>
        <fullName evidence="1">MJ1255/VC2487 family glycosyltransferase</fullName>
        <ecNumber evidence="1">2.4.-.-</ecNumber>
    </submittedName>
</protein>
<organism evidence="1 2">
    <name type="scientific">Agaribacter flavus</name>
    <dbReference type="NCBI Taxonomy" id="1902781"/>
    <lineage>
        <taxon>Bacteria</taxon>
        <taxon>Pseudomonadati</taxon>
        <taxon>Pseudomonadota</taxon>
        <taxon>Gammaproteobacteria</taxon>
        <taxon>Alteromonadales</taxon>
        <taxon>Alteromonadaceae</taxon>
        <taxon>Agaribacter</taxon>
    </lineage>
</organism>
<dbReference type="RefSeq" id="WP_376920590.1">
    <property type="nucleotide sequence ID" value="NZ_JBHRSW010000023.1"/>
</dbReference>
<dbReference type="EC" id="2.4.-.-" evidence="1"/>